<comment type="caution">
    <text evidence="1">The sequence shown here is derived from an EMBL/GenBank/DDBJ whole genome shotgun (WGS) entry which is preliminary data.</text>
</comment>
<dbReference type="RefSeq" id="WP_241348541.1">
    <property type="nucleotide sequence ID" value="NZ_JAKZGP010000031.1"/>
</dbReference>
<protein>
    <submittedName>
        <fullName evidence="1">Uncharacterized protein</fullName>
    </submittedName>
</protein>
<dbReference type="EMBL" id="JAKZGP010000031">
    <property type="protein sequence ID" value="MCH7410173.1"/>
    <property type="molecule type" value="Genomic_DNA"/>
</dbReference>
<keyword evidence="2" id="KW-1185">Reference proteome</keyword>
<evidence type="ECO:0000313" key="1">
    <source>
        <dbReference type="EMBL" id="MCH7410173.1"/>
    </source>
</evidence>
<evidence type="ECO:0000313" key="2">
    <source>
        <dbReference type="Proteomes" id="UP001165489"/>
    </source>
</evidence>
<proteinExistence type="predicted"/>
<dbReference type="Proteomes" id="UP001165489">
    <property type="component" value="Unassembled WGS sequence"/>
</dbReference>
<sequence>MGKKILSSYLQNKSGLDDDYRLFEDGSIERTYDRSTAPGNFNIQQIIKIEDLKYEIKLKLFENALENDKIKVRQLLNI</sequence>
<organism evidence="1 2">
    <name type="scientific">Belliella filtrata</name>
    <dbReference type="NCBI Taxonomy" id="2923435"/>
    <lineage>
        <taxon>Bacteria</taxon>
        <taxon>Pseudomonadati</taxon>
        <taxon>Bacteroidota</taxon>
        <taxon>Cytophagia</taxon>
        <taxon>Cytophagales</taxon>
        <taxon>Cyclobacteriaceae</taxon>
        <taxon>Belliella</taxon>
    </lineage>
</organism>
<name>A0ABS9V1F5_9BACT</name>
<reference evidence="1" key="1">
    <citation type="submission" date="2022-03" db="EMBL/GenBank/DDBJ databases">
        <title>De novo assembled genomes of Belliella spp. (Cyclobacteriaceae) strains.</title>
        <authorList>
            <person name="Szabo A."/>
            <person name="Korponai K."/>
            <person name="Felfoldi T."/>
        </authorList>
    </citation>
    <scope>NUCLEOTIDE SEQUENCE</scope>
    <source>
        <strain evidence="1">DSM 111904</strain>
    </source>
</reference>
<accession>A0ABS9V1F5</accession>
<gene>
    <name evidence="1" type="ORF">MM239_12265</name>
</gene>